<dbReference type="PROSITE" id="PS50893">
    <property type="entry name" value="ABC_TRANSPORTER_2"/>
    <property type="match status" value="1"/>
</dbReference>
<evidence type="ECO:0000313" key="12">
    <source>
        <dbReference type="Proteomes" id="UP000178914"/>
    </source>
</evidence>
<feature type="transmembrane region" description="Helical" evidence="7">
    <location>
        <begin position="60"/>
        <end position="81"/>
    </location>
</feature>
<evidence type="ECO:0000256" key="8">
    <source>
        <dbReference type="SAM" id="SignalP"/>
    </source>
</evidence>
<evidence type="ECO:0000256" key="4">
    <source>
        <dbReference type="ARBA" id="ARBA00022840"/>
    </source>
</evidence>
<dbReference type="GO" id="GO:0005886">
    <property type="term" value="C:plasma membrane"/>
    <property type="evidence" value="ECO:0007669"/>
    <property type="project" value="UniProtKB-SubCell"/>
</dbReference>
<feature type="chain" id="PRO_5009529413" description="ABC transporter ATP-binding protein" evidence="8">
    <location>
        <begin position="32"/>
        <end position="589"/>
    </location>
</feature>
<keyword evidence="3" id="KW-0547">Nucleotide-binding</keyword>
<dbReference type="PROSITE" id="PS50929">
    <property type="entry name" value="ABC_TM1F"/>
    <property type="match status" value="1"/>
</dbReference>
<evidence type="ECO:0008006" key="13">
    <source>
        <dbReference type="Google" id="ProtNLM"/>
    </source>
</evidence>
<evidence type="ECO:0000256" key="3">
    <source>
        <dbReference type="ARBA" id="ARBA00022741"/>
    </source>
</evidence>
<dbReference type="InterPro" id="IPR003593">
    <property type="entry name" value="AAA+_ATPase"/>
</dbReference>
<feature type="transmembrane region" description="Helical" evidence="7">
    <location>
        <begin position="163"/>
        <end position="182"/>
    </location>
</feature>
<dbReference type="Proteomes" id="UP000178914">
    <property type="component" value="Unassembled WGS sequence"/>
</dbReference>
<dbReference type="SUPFAM" id="SSF90123">
    <property type="entry name" value="ABC transporter transmembrane region"/>
    <property type="match status" value="1"/>
</dbReference>
<evidence type="ECO:0000256" key="2">
    <source>
        <dbReference type="ARBA" id="ARBA00022692"/>
    </source>
</evidence>
<comment type="subcellular location">
    <subcellularLocation>
        <location evidence="1">Cell membrane</location>
        <topology evidence="1">Multi-pass membrane protein</topology>
    </subcellularLocation>
</comment>
<dbReference type="PANTHER" id="PTHR43394:SF1">
    <property type="entry name" value="ATP-BINDING CASSETTE SUB-FAMILY B MEMBER 10, MITOCHONDRIAL"/>
    <property type="match status" value="1"/>
</dbReference>
<keyword evidence="5 7" id="KW-1133">Transmembrane helix</keyword>
<name>A0A1F7J847_9BACT</name>
<dbReference type="PROSITE" id="PS00211">
    <property type="entry name" value="ABC_TRANSPORTER_1"/>
    <property type="match status" value="1"/>
</dbReference>
<keyword evidence="2 7" id="KW-0812">Transmembrane</keyword>
<feature type="transmembrane region" description="Helical" evidence="7">
    <location>
        <begin position="244"/>
        <end position="265"/>
    </location>
</feature>
<accession>A0A1F7J847</accession>
<dbReference type="Pfam" id="PF00005">
    <property type="entry name" value="ABC_tran"/>
    <property type="match status" value="1"/>
</dbReference>
<evidence type="ECO:0000256" key="5">
    <source>
        <dbReference type="ARBA" id="ARBA00022989"/>
    </source>
</evidence>
<reference evidence="11 12" key="1">
    <citation type="journal article" date="2016" name="Nat. Commun.">
        <title>Thousands of microbial genomes shed light on interconnected biogeochemical processes in an aquifer system.</title>
        <authorList>
            <person name="Anantharaman K."/>
            <person name="Brown C.T."/>
            <person name="Hug L.A."/>
            <person name="Sharon I."/>
            <person name="Castelle C.J."/>
            <person name="Probst A.J."/>
            <person name="Thomas B.C."/>
            <person name="Singh A."/>
            <person name="Wilkins M.J."/>
            <person name="Karaoz U."/>
            <person name="Brodie E.L."/>
            <person name="Williams K.H."/>
            <person name="Hubbard S.S."/>
            <person name="Banfield J.F."/>
        </authorList>
    </citation>
    <scope>NUCLEOTIDE SEQUENCE [LARGE SCALE GENOMIC DNA]</scope>
</reference>
<dbReference type="InterPro" id="IPR036640">
    <property type="entry name" value="ABC1_TM_sf"/>
</dbReference>
<dbReference type="InterPro" id="IPR011527">
    <property type="entry name" value="ABC1_TM_dom"/>
</dbReference>
<proteinExistence type="predicted"/>
<dbReference type="Pfam" id="PF00664">
    <property type="entry name" value="ABC_membrane"/>
    <property type="match status" value="1"/>
</dbReference>
<evidence type="ECO:0000256" key="7">
    <source>
        <dbReference type="SAM" id="Phobius"/>
    </source>
</evidence>
<dbReference type="PANTHER" id="PTHR43394">
    <property type="entry name" value="ATP-DEPENDENT PERMEASE MDL1, MITOCHONDRIAL"/>
    <property type="match status" value="1"/>
</dbReference>
<dbReference type="GO" id="GO:0005524">
    <property type="term" value="F:ATP binding"/>
    <property type="evidence" value="ECO:0007669"/>
    <property type="project" value="UniProtKB-KW"/>
</dbReference>
<dbReference type="SMART" id="SM00382">
    <property type="entry name" value="AAA"/>
    <property type="match status" value="1"/>
</dbReference>
<dbReference type="SUPFAM" id="SSF52540">
    <property type="entry name" value="P-loop containing nucleoside triphosphate hydrolases"/>
    <property type="match status" value="1"/>
</dbReference>
<dbReference type="AlphaFoldDB" id="A0A1F7J847"/>
<protein>
    <recommendedName>
        <fullName evidence="13">ABC transporter ATP-binding protein</fullName>
    </recommendedName>
</protein>
<evidence type="ECO:0000313" key="11">
    <source>
        <dbReference type="EMBL" id="OGK51802.1"/>
    </source>
</evidence>
<keyword evidence="8" id="KW-0732">Signal</keyword>
<evidence type="ECO:0000259" key="9">
    <source>
        <dbReference type="PROSITE" id="PS50893"/>
    </source>
</evidence>
<feature type="transmembrane region" description="Helical" evidence="7">
    <location>
        <begin position="134"/>
        <end position="157"/>
    </location>
</feature>
<evidence type="ECO:0000256" key="1">
    <source>
        <dbReference type="ARBA" id="ARBA00004651"/>
    </source>
</evidence>
<dbReference type="CDD" id="cd07346">
    <property type="entry name" value="ABC_6TM_exporters"/>
    <property type="match status" value="1"/>
</dbReference>
<gene>
    <name evidence="11" type="ORF">A3B02_01835</name>
</gene>
<dbReference type="STRING" id="1802068.A3B02_01835"/>
<dbReference type="EMBL" id="MGAS01000017">
    <property type="protein sequence ID" value="OGK51802.1"/>
    <property type="molecule type" value="Genomic_DNA"/>
</dbReference>
<dbReference type="GO" id="GO:0015421">
    <property type="term" value="F:ABC-type oligopeptide transporter activity"/>
    <property type="evidence" value="ECO:0007669"/>
    <property type="project" value="TreeGrafter"/>
</dbReference>
<evidence type="ECO:0000259" key="10">
    <source>
        <dbReference type="PROSITE" id="PS50929"/>
    </source>
</evidence>
<keyword evidence="6 7" id="KW-0472">Membrane</keyword>
<dbReference type="InterPro" id="IPR003439">
    <property type="entry name" value="ABC_transporter-like_ATP-bd"/>
</dbReference>
<organism evidence="11 12">
    <name type="scientific">Candidatus Roizmanbacteria bacterium RIFCSPLOWO2_01_FULL_42_14</name>
    <dbReference type="NCBI Taxonomy" id="1802068"/>
    <lineage>
        <taxon>Bacteria</taxon>
        <taxon>Candidatus Roizmaniibacteriota</taxon>
    </lineage>
</organism>
<evidence type="ECO:0000256" key="6">
    <source>
        <dbReference type="ARBA" id="ARBA00023136"/>
    </source>
</evidence>
<dbReference type="InterPro" id="IPR027417">
    <property type="entry name" value="P-loop_NTPase"/>
</dbReference>
<feature type="domain" description="ABC transporter" evidence="9">
    <location>
        <begin position="340"/>
        <end position="574"/>
    </location>
</feature>
<dbReference type="Gene3D" id="1.20.1560.10">
    <property type="entry name" value="ABC transporter type 1, transmembrane domain"/>
    <property type="match status" value="1"/>
</dbReference>
<keyword evidence="4" id="KW-0067">ATP-binding</keyword>
<dbReference type="FunFam" id="3.40.50.300:FF:000218">
    <property type="entry name" value="Multidrug ABC transporter ATP-binding protein"/>
    <property type="match status" value="1"/>
</dbReference>
<sequence>MKNIFKIIKLSKPYHRLIALACVLITTQAMLQQATPITFKYIVDELSRQISSGNGNFQKLTALFGLILAFNIITVTISSVNQRLGDFIASRLGRYLTEMYYRKIFTLPQVYFDSEISGKIVNQLNRGITSIREFIGASTNFIVPAFLQAILGIGILMYFDVTIGIIALAVFPLYIAISSYSTRRWGIIQAEKNVYEDTTRGRIAEVMSNIRLVKTYNSQRREWNFVSNQYSNINRLYDRQSTQYHILNFIRGFGLEISFVIILFLVFQKTFLGVLTLGEMVLIIQILNQLRWPLFGMSFILEQIQRAEADSKEFFDVLELESKEVFHTKKLSALVKQPEIVLKDINFSYDDGTEVLSNLNLTLKNHEAVAFVGHSGAGKTTLINLILKLYEPTSGQISLSGKNYSTASHAWVREHIALVFQESELFSSTIRENVTYGLSNATDDQIIEALRQAHAYEFVQKFKGGLDAQIGERGVKLSGGQKQRIQIARAILHNKPILILDEATSSLDSKSEKLVQDALEKLFKNRLVIIIAHRFSTIQNVDRIVVLDKGTIADMGRPGELAKRKGLYAELLQYQIEGNKKLLSEYELT</sequence>
<dbReference type="InterPro" id="IPR039421">
    <property type="entry name" value="Type_1_exporter"/>
</dbReference>
<dbReference type="GO" id="GO:0016887">
    <property type="term" value="F:ATP hydrolysis activity"/>
    <property type="evidence" value="ECO:0007669"/>
    <property type="project" value="InterPro"/>
</dbReference>
<comment type="caution">
    <text evidence="11">The sequence shown here is derived from an EMBL/GenBank/DDBJ whole genome shotgun (WGS) entry which is preliminary data.</text>
</comment>
<feature type="domain" description="ABC transmembrane type-1" evidence="10">
    <location>
        <begin position="19"/>
        <end position="306"/>
    </location>
</feature>
<dbReference type="Gene3D" id="3.40.50.300">
    <property type="entry name" value="P-loop containing nucleotide triphosphate hydrolases"/>
    <property type="match status" value="1"/>
</dbReference>
<feature type="signal peptide" evidence="8">
    <location>
        <begin position="1"/>
        <end position="31"/>
    </location>
</feature>
<dbReference type="InterPro" id="IPR017871">
    <property type="entry name" value="ABC_transporter-like_CS"/>
</dbReference>